<feature type="region of interest" description="Disordered" evidence="1">
    <location>
        <begin position="649"/>
        <end position="763"/>
    </location>
</feature>
<sequence>MSCKKKDKESDAGAVPLDLRKRSDVNPVTKIAEEVPELDPVWIEDVQFVPYTPPPLSSSDVDHAAVEELKERIEFINDDLKWLLSLTYSKFWCQVIFDESLQACLDSYLRYAPRNFDTSSLLPPDLSILHADVHKRVFMTYVRMSTNKESKARENFITPSTFGDILYENFLFDIPKIMDICALYGGEDNRNTPLLRKMLQNIFSKQPKYYDDLDITISMIFDKLEDILERCGIRPKTEDSTDEPRKLRGVKNGPNRCLPVEQVEDIALYLSDTCFTVQAFVRTLPDVTHFFHKQDFVHRVACFYEDIVPYYEQYSKDIRSRTLKEKWKHSKTALVILCHSLLDAWCIEPIKSKSGEELIQNCTENALELLTSILSEKRFVSSYDSKFSIKQTLDKLEQLSSVSLDETRVQYILDAVDSARKAFPRQSNNKKKSVQQERISHRKDTGQHCTENDVSDQNVLVEERNAGASSKTVSDVELFSLVSHIQDLLPGLGDGFAILCLEELNYDVEQVINVLLEDNLPPSLQNVNRNLSKDEVMKSRTQPMKTILDERHSIYDKDEFDVFTKSKVDLSKVHKGKRRNTGNLKSLLSDKTDITEAVKERYSAYDVFDRHVRIVTMYDDEYDDTYDSQNVGALDADSADELTIRRPFTIPRILGGSPVPSDQEEESEEEISTTEEGKQETEEVVDKALINRRYRGPKKDKTSDENEKGGQKGGPRGRGRGVSATEQKRRAHNERNKGTRANHNRKMGAAVKRGKGMGMLSSR</sequence>
<dbReference type="PROSITE" id="PS51140">
    <property type="entry name" value="CUE"/>
    <property type="match status" value="1"/>
</dbReference>
<feature type="compositionally biased region" description="Acidic residues" evidence="1">
    <location>
        <begin position="662"/>
        <end position="673"/>
    </location>
</feature>
<keyword evidence="4" id="KW-1185">Reference proteome</keyword>
<dbReference type="InterPro" id="IPR041800">
    <property type="entry name" value="ASCC2_CUE"/>
</dbReference>
<dbReference type="GO" id="GO:0006355">
    <property type="term" value="P:regulation of DNA-templated transcription"/>
    <property type="evidence" value="ECO:0007669"/>
    <property type="project" value="TreeGrafter"/>
</dbReference>
<feature type="compositionally biased region" description="Basic and acidic residues" evidence="1">
    <location>
        <begin position="697"/>
        <end position="710"/>
    </location>
</feature>
<evidence type="ECO:0000256" key="1">
    <source>
        <dbReference type="SAM" id="MobiDB-lite"/>
    </source>
</evidence>
<dbReference type="InterPro" id="IPR009060">
    <property type="entry name" value="UBA-like_sf"/>
</dbReference>
<dbReference type="Gene3D" id="1.10.8.10">
    <property type="entry name" value="DNA helicase RuvA subunit, C-terminal domain"/>
    <property type="match status" value="1"/>
</dbReference>
<feature type="compositionally biased region" description="Basic and acidic residues" evidence="1">
    <location>
        <begin position="675"/>
        <end position="686"/>
    </location>
</feature>
<organism evidence="3 4">
    <name type="scientific">Acropora cervicornis</name>
    <name type="common">Staghorn coral</name>
    <dbReference type="NCBI Taxonomy" id="6130"/>
    <lineage>
        <taxon>Eukaryota</taxon>
        <taxon>Metazoa</taxon>
        <taxon>Cnidaria</taxon>
        <taxon>Anthozoa</taxon>
        <taxon>Hexacorallia</taxon>
        <taxon>Scleractinia</taxon>
        <taxon>Astrocoeniina</taxon>
        <taxon>Acroporidae</taxon>
        <taxon>Acropora</taxon>
    </lineage>
</organism>
<dbReference type="PANTHER" id="PTHR21494:SF0">
    <property type="entry name" value="ACTIVATING SIGNAL COINTEGRATOR 1 COMPLEX SUBUNIT 2"/>
    <property type="match status" value="1"/>
</dbReference>
<evidence type="ECO:0000313" key="3">
    <source>
        <dbReference type="EMBL" id="KAK2573469.1"/>
    </source>
</evidence>
<dbReference type="Proteomes" id="UP001249851">
    <property type="component" value="Unassembled WGS sequence"/>
</dbReference>
<dbReference type="PANTHER" id="PTHR21494">
    <property type="entry name" value="ACTIVATING SIGNAL COINTEGRATOR 1 COMPLEX SUBUNIT 2 ASC-1 COMPLEX SUBUNIT P100"/>
    <property type="match status" value="1"/>
</dbReference>
<feature type="domain" description="CUE" evidence="2">
    <location>
        <begin position="477"/>
        <end position="520"/>
    </location>
</feature>
<reference evidence="3" key="2">
    <citation type="journal article" date="2023" name="Science">
        <title>Genomic signatures of disease resistance in endangered staghorn corals.</title>
        <authorList>
            <person name="Vollmer S.V."/>
            <person name="Selwyn J.D."/>
            <person name="Despard B.A."/>
            <person name="Roesel C.L."/>
        </authorList>
    </citation>
    <scope>NUCLEOTIDE SEQUENCE</scope>
    <source>
        <strain evidence="3">K2</strain>
    </source>
</reference>
<dbReference type="SUPFAM" id="SSF46934">
    <property type="entry name" value="UBA-like"/>
    <property type="match status" value="1"/>
</dbReference>
<dbReference type="InterPro" id="IPR052586">
    <property type="entry name" value="ASCC2"/>
</dbReference>
<dbReference type="AlphaFoldDB" id="A0AAD9VGD1"/>
<evidence type="ECO:0000259" key="2">
    <source>
        <dbReference type="PROSITE" id="PS51140"/>
    </source>
</evidence>
<feature type="region of interest" description="Disordered" evidence="1">
    <location>
        <begin position="423"/>
        <end position="457"/>
    </location>
</feature>
<comment type="caution">
    <text evidence="3">The sequence shown here is derived from an EMBL/GenBank/DDBJ whole genome shotgun (WGS) entry which is preliminary data.</text>
</comment>
<protein>
    <submittedName>
        <fullName evidence="3">Activating signal cointegrator 1 complex subunit 2</fullName>
    </submittedName>
</protein>
<evidence type="ECO:0000313" key="4">
    <source>
        <dbReference type="Proteomes" id="UP001249851"/>
    </source>
</evidence>
<feature type="compositionally biased region" description="Basic and acidic residues" evidence="1">
    <location>
        <begin position="434"/>
        <end position="446"/>
    </location>
</feature>
<name>A0AAD9VGD1_ACRCE</name>
<proteinExistence type="predicted"/>
<dbReference type="GO" id="GO:0043130">
    <property type="term" value="F:ubiquitin binding"/>
    <property type="evidence" value="ECO:0007669"/>
    <property type="project" value="InterPro"/>
</dbReference>
<gene>
    <name evidence="3" type="ORF">P5673_001126</name>
</gene>
<dbReference type="CDD" id="cd14364">
    <property type="entry name" value="CUE_ASCC2"/>
    <property type="match status" value="1"/>
</dbReference>
<accession>A0AAD9VGD1</accession>
<dbReference type="Pfam" id="PF02845">
    <property type="entry name" value="CUE"/>
    <property type="match status" value="1"/>
</dbReference>
<reference evidence="3" key="1">
    <citation type="journal article" date="2023" name="G3 (Bethesda)">
        <title>Whole genome assembly and annotation of the endangered Caribbean coral Acropora cervicornis.</title>
        <authorList>
            <person name="Selwyn J.D."/>
            <person name="Vollmer S.V."/>
        </authorList>
    </citation>
    <scope>NUCLEOTIDE SEQUENCE</scope>
    <source>
        <strain evidence="3">K2</strain>
    </source>
</reference>
<dbReference type="InterPro" id="IPR003892">
    <property type="entry name" value="CUE"/>
</dbReference>
<dbReference type="EMBL" id="JARQWQ010000002">
    <property type="protein sequence ID" value="KAK2573469.1"/>
    <property type="molecule type" value="Genomic_DNA"/>
</dbReference>
<dbReference type="SMART" id="SM00546">
    <property type="entry name" value="CUE"/>
    <property type="match status" value="1"/>
</dbReference>